<organism evidence="1 2">
    <name type="scientific">Mangrovimonas yunxiaonensis</name>
    <dbReference type="NCBI Taxonomy" id="1197477"/>
    <lineage>
        <taxon>Bacteria</taxon>
        <taxon>Pseudomonadati</taxon>
        <taxon>Bacteroidota</taxon>
        <taxon>Flavobacteriia</taxon>
        <taxon>Flavobacteriales</taxon>
        <taxon>Flavobacteriaceae</taxon>
        <taxon>Mangrovimonas</taxon>
    </lineage>
</organism>
<protein>
    <submittedName>
        <fullName evidence="1">SsrA-binding protein</fullName>
    </submittedName>
</protein>
<evidence type="ECO:0000313" key="1">
    <source>
        <dbReference type="EMBL" id="KFB00677.1"/>
    </source>
</evidence>
<dbReference type="STRING" id="1197477.IA57_09435"/>
<reference evidence="2" key="2">
    <citation type="submission" date="2014-07" db="EMBL/GenBank/DDBJ databases">
        <title>Genome sequence of Mangrovimonas yunxiaonensis.</title>
        <authorList>
            <person name="Li Y."/>
            <person name="Zheng T."/>
        </authorList>
    </citation>
    <scope>NUCLEOTIDE SEQUENCE [LARGE SCALE GENOMIC DNA]</scope>
    <source>
        <strain evidence="2">LY01</strain>
    </source>
</reference>
<comment type="caution">
    <text evidence="1">The sequence shown here is derived from an EMBL/GenBank/DDBJ whole genome shotgun (WGS) entry which is preliminary data.</text>
</comment>
<accession>A0A084TIZ1</accession>
<dbReference type="eggNOG" id="ENOG5033EZM">
    <property type="taxonomic scope" value="Bacteria"/>
</dbReference>
<name>A0A084TIZ1_9FLAO</name>
<dbReference type="Proteomes" id="UP000028521">
    <property type="component" value="Unassembled WGS sequence"/>
</dbReference>
<gene>
    <name evidence="1" type="ORF">IA57_09435</name>
</gene>
<reference evidence="1 2" key="1">
    <citation type="journal article" date="2014" name="Genome Announc.">
        <title>Draft Genome Sequence of the Algicidal Bacterium Mangrovimonas yunxiaonensis Strain LY01.</title>
        <authorList>
            <person name="Li Y."/>
            <person name="Zhu H."/>
            <person name="Li C."/>
            <person name="Zhang H."/>
            <person name="Chen Z."/>
            <person name="Zheng W."/>
            <person name="Xu H."/>
            <person name="Zheng T."/>
        </authorList>
    </citation>
    <scope>NUCLEOTIDE SEQUENCE [LARGE SCALE GENOMIC DNA]</scope>
    <source>
        <strain evidence="1 2">LY01</strain>
    </source>
</reference>
<dbReference type="RefSeq" id="WP_036122316.1">
    <property type="nucleotide sequence ID" value="NZ_BMET01000006.1"/>
</dbReference>
<evidence type="ECO:0000313" key="2">
    <source>
        <dbReference type="Proteomes" id="UP000028521"/>
    </source>
</evidence>
<keyword evidence="2" id="KW-1185">Reference proteome</keyword>
<proteinExistence type="predicted"/>
<sequence>MKKAFFKLLASINKVVLPNYTKKRLDLGKATKVQLAIIGWKYFVVKNALD</sequence>
<dbReference type="OrthoDB" id="1448648at2"/>
<dbReference type="EMBL" id="JPFK01000007">
    <property type="protein sequence ID" value="KFB00677.1"/>
    <property type="molecule type" value="Genomic_DNA"/>
</dbReference>
<dbReference type="AlphaFoldDB" id="A0A084TIZ1"/>